<reference evidence="1" key="1">
    <citation type="submission" date="2023-10" db="EMBL/GenBank/DDBJ databases">
        <authorList>
            <person name="Chen Y."/>
            <person name="Shah S."/>
            <person name="Dougan E. K."/>
            <person name="Thang M."/>
            <person name="Chan C."/>
        </authorList>
    </citation>
    <scope>NUCLEOTIDE SEQUENCE [LARGE SCALE GENOMIC DNA]</scope>
</reference>
<comment type="caution">
    <text evidence="1">The sequence shown here is derived from an EMBL/GenBank/DDBJ whole genome shotgun (WGS) entry which is preliminary data.</text>
</comment>
<dbReference type="EMBL" id="CAUYUJ010020679">
    <property type="protein sequence ID" value="CAK0899843.1"/>
    <property type="molecule type" value="Genomic_DNA"/>
</dbReference>
<accession>A0ABN9XNH9</accession>
<keyword evidence="2" id="KW-1185">Reference proteome</keyword>
<proteinExistence type="predicted"/>
<name>A0ABN9XNH9_9DINO</name>
<dbReference type="Proteomes" id="UP001189429">
    <property type="component" value="Unassembled WGS sequence"/>
</dbReference>
<evidence type="ECO:0000313" key="2">
    <source>
        <dbReference type="Proteomes" id="UP001189429"/>
    </source>
</evidence>
<protein>
    <submittedName>
        <fullName evidence="1">Uncharacterized protein</fullName>
    </submittedName>
</protein>
<evidence type="ECO:0000313" key="1">
    <source>
        <dbReference type="EMBL" id="CAK0899843.1"/>
    </source>
</evidence>
<sequence length="107" mass="11327">MGGAATSALSASCGAPGGPCFHAFGRRSVSVLPVLSPGYTLSVAFETTVPEPGAEPEGRVYFVVGDRHGEGIFYDKPKLPRSISARGWRPCVLMCASESRLRVLPFQ</sequence>
<gene>
    <name evidence="1" type="ORF">PCOR1329_LOCUS77276</name>
</gene>
<organism evidence="1 2">
    <name type="scientific">Prorocentrum cordatum</name>
    <dbReference type="NCBI Taxonomy" id="2364126"/>
    <lineage>
        <taxon>Eukaryota</taxon>
        <taxon>Sar</taxon>
        <taxon>Alveolata</taxon>
        <taxon>Dinophyceae</taxon>
        <taxon>Prorocentrales</taxon>
        <taxon>Prorocentraceae</taxon>
        <taxon>Prorocentrum</taxon>
    </lineage>
</organism>